<gene>
    <name evidence="3" type="ORF">C9374_012336</name>
</gene>
<feature type="compositionally biased region" description="Low complexity" evidence="1">
    <location>
        <begin position="368"/>
        <end position="385"/>
    </location>
</feature>
<feature type="transmembrane region" description="Helical" evidence="2">
    <location>
        <begin position="40"/>
        <end position="58"/>
    </location>
</feature>
<feature type="region of interest" description="Disordered" evidence="1">
    <location>
        <begin position="409"/>
        <end position="434"/>
    </location>
</feature>
<proteinExistence type="predicted"/>
<dbReference type="EMBL" id="PYSW02000058">
    <property type="protein sequence ID" value="KAG2373233.1"/>
    <property type="molecule type" value="Genomic_DNA"/>
</dbReference>
<reference evidence="3 4" key="1">
    <citation type="journal article" date="2018" name="BMC Genomics">
        <title>The genome of Naegleria lovaniensis, the basis for a comparative approach to unravel pathogenicity factors of the human pathogenic amoeba N. fowleri.</title>
        <authorList>
            <person name="Liechti N."/>
            <person name="Schurch N."/>
            <person name="Bruggmann R."/>
            <person name="Wittwer M."/>
        </authorList>
    </citation>
    <scope>NUCLEOTIDE SEQUENCE [LARGE SCALE GENOMIC DNA]</scope>
    <source>
        <strain evidence="3 4">ATCC 30569</strain>
    </source>
</reference>
<dbReference type="AlphaFoldDB" id="A0AA88KCF4"/>
<feature type="region of interest" description="Disordered" evidence="1">
    <location>
        <begin position="806"/>
        <end position="829"/>
    </location>
</feature>
<evidence type="ECO:0008006" key="5">
    <source>
        <dbReference type="Google" id="ProtNLM"/>
    </source>
</evidence>
<dbReference type="RefSeq" id="XP_044542407.1">
    <property type="nucleotide sequence ID" value="XM_044688091.1"/>
</dbReference>
<feature type="region of interest" description="Disordered" evidence="1">
    <location>
        <begin position="364"/>
        <end position="385"/>
    </location>
</feature>
<comment type="caution">
    <text evidence="3">The sequence shown here is derived from an EMBL/GenBank/DDBJ whole genome shotgun (WGS) entry which is preliminary data.</text>
</comment>
<feature type="compositionally biased region" description="Low complexity" evidence="1">
    <location>
        <begin position="409"/>
        <end position="418"/>
    </location>
</feature>
<organism evidence="3 4">
    <name type="scientific">Naegleria lovaniensis</name>
    <name type="common">Amoeba</name>
    <dbReference type="NCBI Taxonomy" id="51637"/>
    <lineage>
        <taxon>Eukaryota</taxon>
        <taxon>Discoba</taxon>
        <taxon>Heterolobosea</taxon>
        <taxon>Tetramitia</taxon>
        <taxon>Eutetramitia</taxon>
        <taxon>Vahlkampfiidae</taxon>
        <taxon>Naegleria</taxon>
    </lineage>
</organism>
<feature type="compositionally biased region" description="Polar residues" evidence="1">
    <location>
        <begin position="226"/>
        <end position="245"/>
    </location>
</feature>
<dbReference type="InterPro" id="IPR036188">
    <property type="entry name" value="FAD/NAD-bd_sf"/>
</dbReference>
<feature type="region of interest" description="Disordered" evidence="1">
    <location>
        <begin position="207"/>
        <end position="279"/>
    </location>
</feature>
<evidence type="ECO:0000313" key="4">
    <source>
        <dbReference type="Proteomes" id="UP000816034"/>
    </source>
</evidence>
<keyword evidence="4" id="KW-1185">Reference proteome</keyword>
<keyword evidence="2" id="KW-0472">Membrane</keyword>
<protein>
    <recommendedName>
        <fullName evidence="5">FAD/NAD(P)-binding domain-containing protein</fullName>
    </recommendedName>
</protein>
<evidence type="ECO:0000256" key="1">
    <source>
        <dbReference type="SAM" id="MobiDB-lite"/>
    </source>
</evidence>
<dbReference type="SUPFAM" id="SSF51905">
    <property type="entry name" value="FAD/NAD(P)-binding domain"/>
    <property type="match status" value="1"/>
</dbReference>
<dbReference type="Proteomes" id="UP000816034">
    <property type="component" value="Unassembled WGS sequence"/>
</dbReference>
<feature type="compositionally biased region" description="Polar residues" evidence="1">
    <location>
        <begin position="207"/>
        <end position="218"/>
    </location>
</feature>
<evidence type="ECO:0000313" key="3">
    <source>
        <dbReference type="EMBL" id="KAG2373233.1"/>
    </source>
</evidence>
<dbReference type="GeneID" id="68104790"/>
<keyword evidence="2" id="KW-0812">Transmembrane</keyword>
<feature type="region of interest" description="Disordered" evidence="1">
    <location>
        <begin position="1"/>
        <end position="25"/>
    </location>
</feature>
<evidence type="ECO:0000256" key="2">
    <source>
        <dbReference type="SAM" id="Phobius"/>
    </source>
</evidence>
<keyword evidence="2" id="KW-1133">Transmembrane helix</keyword>
<feature type="compositionally biased region" description="Low complexity" evidence="1">
    <location>
        <begin position="246"/>
        <end position="264"/>
    </location>
</feature>
<accession>A0AA88KCF4</accession>
<sequence length="880" mass="100152">MATSSCSELNQLTTAQESQHSHQPQDPLNLMHGGIFSHEYITYSIVIIIISIGMMMTLPKLSAMLQRFLQLKKLILDCQIPLEEIEPFIVDGQVFPPYIKELGWKFHVHTDKNHDQVHSPQDTSPFLLGERAVVIGGSIAGLLSASCLSPFFKEVVLIERSKYVEGESVVKHRHGDLPHILVNRGQSILEKLFPGIIQEVRTKSAQITLNPSSHQQYETPLERRSSNTCDQNDFKATSSTGDSMISKTQQQQFSDSSQQQHNSQKTIPSPPSPSRTTSSAKPYFVMKNFFNASEHLKLIYSSDQSQPLKRVQNGNHEVTIVSRGMWESTIRDYVFKATKNIKVYDGYQVLSNGKGIKLRVEPIRRGSSSDQQRQQQENQETQSLSSTQQLNVQVCGVIIQKVEKSNTTTGSLATTSTQHIHHHHTKGSQSNHSQDDTIELDCDLVVNCGGIHTCADYSKLLKGVEHAMIWATVDPSLGGSSTKTLSSTTIHGHEACQENKTQPQNTTIPPQQQQQQLLYSTRINNKVRYHCFYFEPKDEAFDWFEKGIPGKLLRSPVTVVHDDDEEDPQDPKANSQKTKPYYAFYHLLTYPQTKGVLCIPMERNMFMINLITIADEEKENNRRISEGLTLENAKERIIEYYAKGAPFEKDLISVLNCMKDQPIRIPPPYEKEGNMFVHYEELLHYENPMNHHETFLSGFIAMGDSVSSMNPVYAQGMTTCLESTLILRESIKELLAQQLKKTVSRCTNKHTPKREELAQSVPTTKGSSVFDHEFCSKFQQAIYYMLFIPWLMTSSDDIRYCDTEIPDRKHAPSSSRQQPSRHDNSHINHSKTYSRSCRWQKYMVAPLLDFMLYHIFSSGSTTEIVANYFYTILNMQDGFR</sequence>
<name>A0AA88KCF4_NAELO</name>